<keyword evidence="2" id="KW-1185">Reference proteome</keyword>
<evidence type="ECO:0000313" key="2">
    <source>
        <dbReference type="Proteomes" id="UP000827986"/>
    </source>
</evidence>
<gene>
    <name evidence="1" type="ORF">KIL84_008844</name>
</gene>
<dbReference type="EMBL" id="JAHDVG010000479">
    <property type="protein sequence ID" value="KAH1174853.1"/>
    <property type="molecule type" value="Genomic_DNA"/>
</dbReference>
<dbReference type="AlphaFoldDB" id="A0A9D4AY50"/>
<organism evidence="1 2">
    <name type="scientific">Mauremys mutica</name>
    <name type="common">yellowpond turtle</name>
    <dbReference type="NCBI Taxonomy" id="74926"/>
    <lineage>
        <taxon>Eukaryota</taxon>
        <taxon>Metazoa</taxon>
        <taxon>Chordata</taxon>
        <taxon>Craniata</taxon>
        <taxon>Vertebrata</taxon>
        <taxon>Euteleostomi</taxon>
        <taxon>Archelosauria</taxon>
        <taxon>Testudinata</taxon>
        <taxon>Testudines</taxon>
        <taxon>Cryptodira</taxon>
        <taxon>Durocryptodira</taxon>
        <taxon>Testudinoidea</taxon>
        <taxon>Geoemydidae</taxon>
        <taxon>Geoemydinae</taxon>
        <taxon>Mauremys</taxon>
    </lineage>
</organism>
<sequence length="128" mass="14209">MFITNTPVLIFKLPSVFNLVLKELGSDGSLSPTPAVLASIEKATSFIEDSGKWLLEWILTLVEMETYGFSTVPLSWGYFHSSCPSVFTFLCDTKHFMLRKLKSNAVCLVDLPALVAKCISIDFQLLLA</sequence>
<reference evidence="1" key="1">
    <citation type="submission" date="2021-09" db="EMBL/GenBank/DDBJ databases">
        <title>The genome of Mauremys mutica provides insights into the evolution of semi-aquatic lifestyle.</title>
        <authorList>
            <person name="Gong S."/>
            <person name="Gao Y."/>
        </authorList>
    </citation>
    <scope>NUCLEOTIDE SEQUENCE</scope>
    <source>
        <strain evidence="1">MM-2020</strain>
        <tissue evidence="1">Muscle</tissue>
    </source>
</reference>
<accession>A0A9D4AY50</accession>
<proteinExistence type="predicted"/>
<protein>
    <submittedName>
        <fullName evidence="1">Uncharacterized protein</fullName>
    </submittedName>
</protein>
<evidence type="ECO:0000313" key="1">
    <source>
        <dbReference type="EMBL" id="KAH1174853.1"/>
    </source>
</evidence>
<dbReference type="Proteomes" id="UP000827986">
    <property type="component" value="Unassembled WGS sequence"/>
</dbReference>
<name>A0A9D4AY50_9SAUR</name>
<comment type="caution">
    <text evidence="1">The sequence shown here is derived from an EMBL/GenBank/DDBJ whole genome shotgun (WGS) entry which is preliminary data.</text>
</comment>